<dbReference type="InParanoid" id="G4TVU3"/>
<dbReference type="Proteomes" id="UP000007148">
    <property type="component" value="Unassembled WGS sequence"/>
</dbReference>
<dbReference type="AlphaFoldDB" id="G4TVU3"/>
<dbReference type="EMBL" id="CAFZ01000449">
    <property type="protein sequence ID" value="CCA75436.1"/>
    <property type="molecule type" value="Genomic_DNA"/>
</dbReference>
<evidence type="ECO:0000313" key="2">
    <source>
        <dbReference type="EMBL" id="CCA75436.1"/>
    </source>
</evidence>
<accession>G4TVU3</accession>
<dbReference type="OrthoDB" id="331263at2759"/>
<dbReference type="STRING" id="1109443.G4TVU3"/>
<dbReference type="InterPro" id="IPR007245">
    <property type="entry name" value="PIG-T"/>
</dbReference>
<keyword evidence="1" id="KW-0812">Transmembrane</keyword>
<dbReference type="OMA" id="NHGHYIG"/>
<keyword evidence="1" id="KW-0472">Membrane</keyword>
<dbReference type="eggNOG" id="KOG2407">
    <property type="taxonomic scope" value="Eukaryota"/>
</dbReference>
<organism evidence="2 3">
    <name type="scientific">Serendipita indica (strain DSM 11827)</name>
    <name type="common">Root endophyte fungus</name>
    <name type="synonym">Piriformospora indica</name>
    <dbReference type="NCBI Taxonomy" id="1109443"/>
    <lineage>
        <taxon>Eukaryota</taxon>
        <taxon>Fungi</taxon>
        <taxon>Dikarya</taxon>
        <taxon>Basidiomycota</taxon>
        <taxon>Agaricomycotina</taxon>
        <taxon>Agaricomycetes</taxon>
        <taxon>Sebacinales</taxon>
        <taxon>Serendipitaceae</taxon>
        <taxon>Serendipita</taxon>
    </lineage>
</organism>
<dbReference type="FunCoup" id="G4TVU3">
    <property type="interactions" value="252"/>
</dbReference>
<keyword evidence="1" id="KW-1133">Transmembrane helix</keyword>
<dbReference type="PANTHER" id="PTHR12959">
    <property type="entry name" value="GPI TRANSAMIDASE COMPONENT PIG-T-RELATED"/>
    <property type="match status" value="1"/>
</dbReference>
<evidence type="ECO:0000256" key="1">
    <source>
        <dbReference type="SAM" id="Phobius"/>
    </source>
</evidence>
<sequence length="553" mass="61348">MAKERLLLKPLKDGKIAAHFEFDYLDAEAVPRDPRTLGERDVAQHFDSFPLSLGQILREYAVAEMHLTLNSGRWQYDTWGYPQSPAVASGAELWVWMADGGEKSIEERWSGLSNALAGLFCASLSALPTSRTTSPRYAFRPEGQLPFYPFDEPSAAGTNKTQDGLDYVLRHAILPSENICTENLTPFIKLLPCKSYAGIAELLNPHKLFGGWWYGVGVHATWNNEIKNVDKSTSQAGVRLQLTVGAVLDGSAVHQDSKQWSFRSLFDREIQRTCAVTGPGEVQIRQPSESGGSDTIVLSPAPANRIVRPSTRNREQEIWDVIFVGEHGLRLTATSPISLNSDSSSIGETPLSIKRSLRGYDQTRGGFAISITNRLYHTVDAWYVESIPWIIKPYLSSLRVVSVQYLDASSGSGTSVPLQIDPSILDLSHMNYIPPAPGLNARTTPALLEIPIYLPPRSTIHISLEFEKMFLKYTEHPPDAQRGWDLPGGVLIPVDDERRLGLPRMYTPPLLADLATPDFSMPYNVIILSGALIALLFGMTFNMLTRRFVLVKP</sequence>
<dbReference type="Pfam" id="PF04113">
    <property type="entry name" value="Gpi16"/>
    <property type="match status" value="2"/>
</dbReference>
<dbReference type="GO" id="GO:0042765">
    <property type="term" value="C:GPI-anchor transamidase complex"/>
    <property type="evidence" value="ECO:0007669"/>
    <property type="project" value="InterPro"/>
</dbReference>
<protein>
    <submittedName>
        <fullName evidence="2">Related to GPI-anchor transamidase complex subunit Gpi16</fullName>
    </submittedName>
</protein>
<reference evidence="2 3" key="1">
    <citation type="journal article" date="2011" name="PLoS Pathog.">
        <title>Endophytic Life Strategies Decoded by Genome and Transcriptome Analyses of the Mutualistic Root Symbiont Piriformospora indica.</title>
        <authorList>
            <person name="Zuccaro A."/>
            <person name="Lahrmann U."/>
            <person name="Guldener U."/>
            <person name="Langen G."/>
            <person name="Pfiffi S."/>
            <person name="Biedenkopf D."/>
            <person name="Wong P."/>
            <person name="Samans B."/>
            <person name="Grimm C."/>
            <person name="Basiewicz M."/>
            <person name="Murat C."/>
            <person name="Martin F."/>
            <person name="Kogel K.H."/>
        </authorList>
    </citation>
    <scope>NUCLEOTIDE SEQUENCE [LARGE SCALE GENOMIC DNA]</scope>
    <source>
        <strain evidence="2 3">DSM 11827</strain>
    </source>
</reference>
<dbReference type="PANTHER" id="PTHR12959:SF11">
    <property type="entry name" value="GPI TRANSAMIDASE COMPONENT PIG-T"/>
    <property type="match status" value="1"/>
</dbReference>
<evidence type="ECO:0000313" key="3">
    <source>
        <dbReference type="Proteomes" id="UP000007148"/>
    </source>
</evidence>
<comment type="caution">
    <text evidence="2">The sequence shown here is derived from an EMBL/GenBank/DDBJ whole genome shotgun (WGS) entry which is preliminary data.</text>
</comment>
<dbReference type="GO" id="GO:0016255">
    <property type="term" value="P:attachment of GPI anchor to protein"/>
    <property type="evidence" value="ECO:0007669"/>
    <property type="project" value="InterPro"/>
</dbReference>
<dbReference type="HOGENOM" id="CLU_021459_2_0_1"/>
<keyword evidence="3" id="KW-1185">Reference proteome</keyword>
<gene>
    <name evidence="2" type="ORF">PIIN_09419</name>
</gene>
<proteinExistence type="predicted"/>
<feature type="transmembrane region" description="Helical" evidence="1">
    <location>
        <begin position="523"/>
        <end position="544"/>
    </location>
</feature>
<name>G4TVU3_SERID</name>